<evidence type="ECO:0000256" key="3">
    <source>
        <dbReference type="HAMAP-Rule" id="MF_00376"/>
    </source>
</evidence>
<keyword evidence="3" id="KW-0173">Coenzyme A biosynthesis</keyword>
<keyword evidence="3" id="KW-0963">Cytoplasm</keyword>
<name>A0A1Q2HWD3_9CORY</name>
<dbReference type="CDD" id="cd02022">
    <property type="entry name" value="DPCK"/>
    <property type="match status" value="1"/>
</dbReference>
<accession>A0A1Q2HWD3</accession>
<dbReference type="InterPro" id="IPR027417">
    <property type="entry name" value="P-loop_NTPase"/>
</dbReference>
<dbReference type="GO" id="GO:0005524">
    <property type="term" value="F:ATP binding"/>
    <property type="evidence" value="ECO:0007669"/>
    <property type="project" value="UniProtKB-UniRule"/>
</dbReference>
<dbReference type="SUPFAM" id="SSF52540">
    <property type="entry name" value="P-loop containing nucleoside triphosphate hydrolases"/>
    <property type="match status" value="1"/>
</dbReference>
<evidence type="ECO:0000313" key="6">
    <source>
        <dbReference type="Proteomes" id="UP000217209"/>
    </source>
</evidence>
<dbReference type="UniPathway" id="UPA00241">
    <property type="reaction ID" value="UER00356"/>
</dbReference>
<dbReference type="EMBL" id="CP019688">
    <property type="protein sequence ID" value="AQQ15149.1"/>
    <property type="molecule type" value="Genomic_DNA"/>
</dbReference>
<evidence type="ECO:0000256" key="1">
    <source>
        <dbReference type="ARBA" id="ARBA00022741"/>
    </source>
</evidence>
<dbReference type="EC" id="2.7.1.24" evidence="3 4"/>
<keyword evidence="3 5" id="KW-0808">Transferase</keyword>
<proteinExistence type="inferred from homology"/>
<comment type="function">
    <text evidence="3">Catalyzes the phosphorylation of the 3'-hydroxyl group of dephosphocoenzyme A to form coenzyme A.</text>
</comment>
<dbReference type="GO" id="GO:0005737">
    <property type="term" value="C:cytoplasm"/>
    <property type="evidence" value="ECO:0007669"/>
    <property type="project" value="UniProtKB-SubCell"/>
</dbReference>
<dbReference type="GO" id="GO:0004140">
    <property type="term" value="F:dephospho-CoA kinase activity"/>
    <property type="evidence" value="ECO:0007669"/>
    <property type="project" value="UniProtKB-UniRule"/>
</dbReference>
<dbReference type="KEGG" id="cgv:CGLAU_05910"/>
<keyword evidence="6" id="KW-1185">Reference proteome</keyword>
<dbReference type="NCBIfam" id="NF002879">
    <property type="entry name" value="PRK03333.1"/>
    <property type="match status" value="1"/>
</dbReference>
<dbReference type="Gene3D" id="3.40.50.300">
    <property type="entry name" value="P-loop containing nucleotide triphosphate hydrolases"/>
    <property type="match status" value="1"/>
</dbReference>
<comment type="catalytic activity">
    <reaction evidence="3">
        <text>3'-dephospho-CoA + ATP = ADP + CoA + H(+)</text>
        <dbReference type="Rhea" id="RHEA:18245"/>
        <dbReference type="ChEBI" id="CHEBI:15378"/>
        <dbReference type="ChEBI" id="CHEBI:30616"/>
        <dbReference type="ChEBI" id="CHEBI:57287"/>
        <dbReference type="ChEBI" id="CHEBI:57328"/>
        <dbReference type="ChEBI" id="CHEBI:456216"/>
        <dbReference type="EC" id="2.7.1.24"/>
    </reaction>
</comment>
<keyword evidence="2 3" id="KW-0067">ATP-binding</keyword>
<comment type="similarity">
    <text evidence="3">Belongs to the CoaE family.</text>
</comment>
<dbReference type="Proteomes" id="UP000217209">
    <property type="component" value="Chromosome"/>
</dbReference>
<dbReference type="NCBIfam" id="TIGR00152">
    <property type="entry name" value="dephospho-CoA kinase"/>
    <property type="match status" value="1"/>
</dbReference>
<organism evidence="5 6">
    <name type="scientific">Corynebacterium glaucum</name>
    <dbReference type="NCBI Taxonomy" id="187491"/>
    <lineage>
        <taxon>Bacteria</taxon>
        <taxon>Bacillati</taxon>
        <taxon>Actinomycetota</taxon>
        <taxon>Actinomycetes</taxon>
        <taxon>Mycobacteriales</taxon>
        <taxon>Corynebacteriaceae</taxon>
        <taxon>Corynebacterium</taxon>
    </lineage>
</organism>
<protein>
    <recommendedName>
        <fullName evidence="3 4">Dephospho-CoA kinase</fullName>
        <ecNumber evidence="3 4">2.7.1.24</ecNumber>
    </recommendedName>
    <alternativeName>
        <fullName evidence="3">Dephosphocoenzyme A kinase</fullName>
    </alternativeName>
</protein>
<dbReference type="InterPro" id="IPR001977">
    <property type="entry name" value="Depp_CoAkinase"/>
</dbReference>
<feature type="binding site" evidence="3">
    <location>
        <begin position="24"/>
        <end position="29"/>
    </location>
    <ligand>
        <name>ATP</name>
        <dbReference type="ChEBI" id="CHEBI:30616"/>
    </ligand>
</feature>
<sequence length="211" mass="22427">MGRGPFAFASVAGMKRIGLTGGIGSGKSTVAGMLADAGFTIVDADQIGRDIMAPGSPVLAQVADEFGHDLLDADGVLDRAELARRAFGSEEATQRLNSITHPAIREEAQRQFVTAEARGDEAAVYDMPLLVEQGLHELMDLTVVVDVDPEERVRRLVASRGLDEADARARISRQIDDATRRAAADVVIDNNGPKDALAPQVEALIAQARAE</sequence>
<evidence type="ECO:0000313" key="5">
    <source>
        <dbReference type="EMBL" id="AQQ15149.1"/>
    </source>
</evidence>
<evidence type="ECO:0000256" key="4">
    <source>
        <dbReference type="NCBIfam" id="TIGR00152"/>
    </source>
</evidence>
<reference evidence="5 6" key="1">
    <citation type="submission" date="2016-12" db="EMBL/GenBank/DDBJ databases">
        <authorList>
            <person name="Song W.-J."/>
            <person name="Kurnit D.M."/>
        </authorList>
    </citation>
    <scope>NUCLEOTIDE SEQUENCE [LARGE SCALE GENOMIC DNA]</scope>
    <source>
        <strain evidence="5 6">DSM 30827</strain>
    </source>
</reference>
<comment type="subcellular location">
    <subcellularLocation>
        <location evidence="3">Cytoplasm</location>
    </subcellularLocation>
</comment>
<keyword evidence="1 3" id="KW-0547">Nucleotide-binding</keyword>
<gene>
    <name evidence="3 5" type="primary">coaE</name>
    <name evidence="5" type="ORF">CGLAU_05910</name>
</gene>
<keyword evidence="3 5" id="KW-0418">Kinase</keyword>
<evidence type="ECO:0000256" key="2">
    <source>
        <dbReference type="ARBA" id="ARBA00022840"/>
    </source>
</evidence>
<comment type="pathway">
    <text evidence="3">Cofactor biosynthesis; coenzyme A biosynthesis; CoA from (R)-pantothenate: step 5/5.</text>
</comment>
<dbReference type="GO" id="GO:0015937">
    <property type="term" value="P:coenzyme A biosynthetic process"/>
    <property type="evidence" value="ECO:0007669"/>
    <property type="project" value="UniProtKB-UniRule"/>
</dbReference>
<dbReference type="AlphaFoldDB" id="A0A1Q2HWD3"/>
<dbReference type="PANTHER" id="PTHR10695:SF46">
    <property type="entry name" value="BIFUNCTIONAL COENZYME A SYNTHASE-RELATED"/>
    <property type="match status" value="1"/>
</dbReference>
<dbReference type="PANTHER" id="PTHR10695">
    <property type="entry name" value="DEPHOSPHO-COA KINASE-RELATED"/>
    <property type="match status" value="1"/>
</dbReference>
<dbReference type="Pfam" id="PF01121">
    <property type="entry name" value="CoaE"/>
    <property type="match status" value="1"/>
</dbReference>
<dbReference type="HAMAP" id="MF_00376">
    <property type="entry name" value="Dephospho_CoA_kinase"/>
    <property type="match status" value="1"/>
</dbReference>